<feature type="compositionally biased region" description="Basic residues" evidence="1">
    <location>
        <begin position="107"/>
        <end position="119"/>
    </location>
</feature>
<protein>
    <recommendedName>
        <fullName evidence="4">Ribosome quality control complex subunit 1</fullName>
    </recommendedName>
</protein>
<evidence type="ECO:0000313" key="3">
    <source>
        <dbReference type="Proteomes" id="UP000053831"/>
    </source>
</evidence>
<feature type="compositionally biased region" description="Acidic residues" evidence="1">
    <location>
        <begin position="54"/>
        <end position="74"/>
    </location>
</feature>
<evidence type="ECO:0000256" key="1">
    <source>
        <dbReference type="SAM" id="MobiDB-lite"/>
    </source>
</evidence>
<accession>A0A0M8N7V1</accession>
<evidence type="ECO:0000313" key="2">
    <source>
        <dbReference type="EMBL" id="KOS21800.1"/>
    </source>
</evidence>
<dbReference type="PANTHER" id="PTHR22684:SF0">
    <property type="entry name" value="RIBOSOME QUALITY CONTROL COMPLEX SUBUNIT TCF25"/>
    <property type="match status" value="1"/>
</dbReference>
<dbReference type="Pfam" id="PF04910">
    <property type="entry name" value="Tcf25"/>
    <property type="match status" value="1"/>
</dbReference>
<comment type="caution">
    <text evidence="2">The sequence shown here is derived from an EMBL/GenBank/DDBJ whole genome shotgun (WGS) entry which is preliminary data.</text>
</comment>
<feature type="compositionally biased region" description="Basic residues" evidence="1">
    <location>
        <begin position="1"/>
        <end position="10"/>
    </location>
</feature>
<proteinExistence type="predicted"/>
<reference evidence="2 3" key="1">
    <citation type="submission" date="2015-07" db="EMBL/GenBank/DDBJ databases">
        <title>The genome of the fungus Escovopsis weberi, a specialized disease agent of ant agriculture.</title>
        <authorList>
            <person name="de Man T.J."/>
            <person name="Stajich J.E."/>
            <person name="Kubicek C.P."/>
            <person name="Chenthamara K."/>
            <person name="Atanasova L."/>
            <person name="Druzhinina I.S."/>
            <person name="Birnbaum S."/>
            <person name="Barribeau S.M."/>
            <person name="Teiling C."/>
            <person name="Suen G."/>
            <person name="Currie C."/>
            <person name="Gerardo N.M."/>
        </authorList>
    </citation>
    <scope>NUCLEOTIDE SEQUENCE [LARGE SCALE GENOMIC DNA]</scope>
</reference>
<feature type="compositionally biased region" description="Basic and acidic residues" evidence="1">
    <location>
        <begin position="11"/>
        <end position="24"/>
    </location>
</feature>
<dbReference type="STRING" id="150374.A0A0M8N7V1"/>
<feature type="compositionally biased region" description="Acidic residues" evidence="1">
    <location>
        <begin position="25"/>
        <end position="36"/>
    </location>
</feature>
<dbReference type="PANTHER" id="PTHR22684">
    <property type="entry name" value="NULP1-RELATED"/>
    <property type="match status" value="1"/>
</dbReference>
<dbReference type="GO" id="GO:1990116">
    <property type="term" value="P:ribosome-associated ubiquitin-dependent protein catabolic process"/>
    <property type="evidence" value="ECO:0007669"/>
    <property type="project" value="TreeGrafter"/>
</dbReference>
<gene>
    <name evidence="2" type="ORF">ESCO_002170</name>
</gene>
<feature type="compositionally biased region" description="Basic and acidic residues" evidence="1">
    <location>
        <begin position="85"/>
        <end position="99"/>
    </location>
</feature>
<dbReference type="InterPro" id="IPR006994">
    <property type="entry name" value="TCF25/Rqc1"/>
</dbReference>
<dbReference type="AlphaFoldDB" id="A0A0M8N7V1"/>
<feature type="region of interest" description="Disordered" evidence="1">
    <location>
        <begin position="701"/>
        <end position="751"/>
    </location>
</feature>
<feature type="compositionally biased region" description="Basic and acidic residues" evidence="1">
    <location>
        <begin position="636"/>
        <end position="645"/>
    </location>
</feature>
<dbReference type="OrthoDB" id="205993at2759"/>
<sequence length="751" mass="83422">MSSRQLRKLQKQRELEEKVVHEIEASEDEDDEEEDAGAVTRRPQLNLFAALGGGDDDDDDAGGDDDDNEDDDGKNDDGAQNTQQEPDKAAQRIESDAPTKKNNNNNNKKKKSKKGKKGKAAAAPSKNAPSSNRGKEDEIDKAIQELGLAPKRDDAAAPAGSPGARRLGSEISELLSVNTQHLKVVHEMRNLFGRDVIESANAGEQQDEGHRRGRQRVEHVDLETFLKEPAWAKKLPEISLRRNVFIQGREHWPRATAGGLTMVVVGTAADGLGTEYAYAYDKNYDDTQTLFFALVQMGDPMQMVRQLKATPYHVSMLLQVSSVAKQDQNMALAAELCERALFTFGRMTTSAFRRDIEHGKARLNFNRPENRQFWLAGYHYIKSLVRKGTYKTALEWAKLLFAMDPRDPYAMRHFIHLLAIRAHESSWLLSFLDKLGEMTGAGDTVYLQQTRVLALLQKGDAEQARSCLARGMQQVPWLYCALFQELNMDAPPSIWGISAESDSRMFWVQLYLHQAKDVWNNSQATALLLDVAKSLGRVSVADLPADDPPVDRGSVRLAFLDGQTGLMGMAPRDILESQPNYEFDPLPPPEDENIFSTPGTMVAWTDAPDDGERAGLMNLMREDFERLMAAHAELELQRGGEEDRANAGAAPRPREEPVHRDYETAMREAAEAAAAAAASGNNDTGMMAGLMRMLGMRRRTPEEIGEEGEGGTEGQGRGLLPGAWPEMEAGVYDYDEEDEAYDLANGENEER</sequence>
<feature type="compositionally biased region" description="Low complexity" evidence="1">
    <location>
        <begin position="120"/>
        <end position="132"/>
    </location>
</feature>
<feature type="compositionally biased region" description="Acidic residues" evidence="1">
    <location>
        <begin position="733"/>
        <end position="751"/>
    </location>
</feature>
<name>A0A0M8N7V1_ESCWE</name>
<feature type="region of interest" description="Disordered" evidence="1">
    <location>
        <begin position="1"/>
        <end position="137"/>
    </location>
</feature>
<dbReference type="GO" id="GO:0072344">
    <property type="term" value="P:rescue of stalled ribosome"/>
    <property type="evidence" value="ECO:0007669"/>
    <property type="project" value="TreeGrafter"/>
</dbReference>
<dbReference type="Proteomes" id="UP000053831">
    <property type="component" value="Unassembled WGS sequence"/>
</dbReference>
<evidence type="ECO:0008006" key="4">
    <source>
        <dbReference type="Google" id="ProtNLM"/>
    </source>
</evidence>
<organism evidence="2 3">
    <name type="scientific">Escovopsis weberi</name>
    <dbReference type="NCBI Taxonomy" id="150374"/>
    <lineage>
        <taxon>Eukaryota</taxon>
        <taxon>Fungi</taxon>
        <taxon>Dikarya</taxon>
        <taxon>Ascomycota</taxon>
        <taxon>Pezizomycotina</taxon>
        <taxon>Sordariomycetes</taxon>
        <taxon>Hypocreomycetidae</taxon>
        <taxon>Hypocreales</taxon>
        <taxon>Hypocreaceae</taxon>
        <taxon>Escovopsis</taxon>
    </lineage>
</organism>
<dbReference type="EMBL" id="LGSR01000006">
    <property type="protein sequence ID" value="KOS21800.1"/>
    <property type="molecule type" value="Genomic_DNA"/>
</dbReference>
<dbReference type="GO" id="GO:1990112">
    <property type="term" value="C:RQC complex"/>
    <property type="evidence" value="ECO:0007669"/>
    <property type="project" value="TreeGrafter"/>
</dbReference>
<keyword evidence="3" id="KW-1185">Reference proteome</keyword>
<feature type="region of interest" description="Disordered" evidence="1">
    <location>
        <begin position="636"/>
        <end position="658"/>
    </location>
</feature>